<evidence type="ECO:0000313" key="9">
    <source>
        <dbReference type="EMBL" id="QOY91341.1"/>
    </source>
</evidence>
<dbReference type="GO" id="GO:0005886">
    <property type="term" value="C:plasma membrane"/>
    <property type="evidence" value="ECO:0007669"/>
    <property type="project" value="UniProtKB-SubCell"/>
</dbReference>
<feature type="transmembrane region" description="Helical" evidence="6">
    <location>
        <begin position="272"/>
        <end position="289"/>
    </location>
</feature>
<dbReference type="PANTHER" id="PTHR43702:SF3">
    <property type="entry name" value="PROTEIN TSGA"/>
    <property type="match status" value="1"/>
</dbReference>
<reference evidence="9 10" key="1">
    <citation type="submission" date="2020-10" db="EMBL/GenBank/DDBJ databases">
        <title>Complete genome sequence of Paludibaculum fermentans P105T, a facultatively anaerobic acidobacterium capable of dissimilatory Fe(III) reduction.</title>
        <authorList>
            <person name="Dedysh S.N."/>
            <person name="Beletsky A.V."/>
            <person name="Kulichevskaya I.S."/>
            <person name="Mardanov A.V."/>
            <person name="Ravin N.V."/>
        </authorList>
    </citation>
    <scope>NUCLEOTIDE SEQUENCE [LARGE SCALE GENOMIC DNA]</scope>
    <source>
        <strain evidence="9 10">P105</strain>
    </source>
</reference>
<dbReference type="Pfam" id="PF07690">
    <property type="entry name" value="MFS_1"/>
    <property type="match status" value="1"/>
</dbReference>
<accession>A0A7S7SP93</accession>
<dbReference type="AlphaFoldDB" id="A0A7S7SP93"/>
<name>A0A7S7SP93_PALFE</name>
<evidence type="ECO:0000256" key="5">
    <source>
        <dbReference type="ARBA" id="ARBA00023136"/>
    </source>
</evidence>
<dbReference type="Proteomes" id="UP000593892">
    <property type="component" value="Chromosome"/>
</dbReference>
<dbReference type="RefSeq" id="WP_194452995.1">
    <property type="nucleotide sequence ID" value="NZ_CP063849.1"/>
</dbReference>
<evidence type="ECO:0000256" key="6">
    <source>
        <dbReference type="SAM" id="Phobius"/>
    </source>
</evidence>
<evidence type="ECO:0000256" key="7">
    <source>
        <dbReference type="SAM" id="SignalP"/>
    </source>
</evidence>
<feature type="transmembrane region" description="Helical" evidence="6">
    <location>
        <begin position="94"/>
        <end position="113"/>
    </location>
</feature>
<sequence length="382" mass="40185">MRLRTMPVFLAFLAMGFADAVGPFVSLAKNEFQLSNSVASLIPFVGFSMFGLLSVPVGLLQDKKGKKFVLMMGLLVALLGLLNASIGLGSFAQFLVTVMLVGAGAAILQVAGNPIMRDVSEEGKYARNLSLGQFIKAIGSLSGPMIPVIAAKYFGADWKVIFLVYTGALILTILAVAPMKVEEKKAEHKAATLASCLALLKNGYALAMVGAIFVYVGAEVSVSAGIPLFLKERFGLEIAKVGLLGTGLFFTALTVGRFSGGVILNWMSPRKFFLVTCGISILGLLGLFIPDQNIAVASFFLTGIGFANIFPLVFAIAVESMPSHVNELSGLMVTAIVGAAFVPPLTGLVADGSTVQLSFLVPLACVLYITWAALMNLKTAKA</sequence>
<evidence type="ECO:0000256" key="3">
    <source>
        <dbReference type="ARBA" id="ARBA00022692"/>
    </source>
</evidence>
<dbReference type="KEGG" id="pfer:IRI77_15745"/>
<keyword evidence="3 6" id="KW-0812">Transmembrane</keyword>
<organism evidence="9 10">
    <name type="scientific">Paludibaculum fermentans</name>
    <dbReference type="NCBI Taxonomy" id="1473598"/>
    <lineage>
        <taxon>Bacteria</taxon>
        <taxon>Pseudomonadati</taxon>
        <taxon>Acidobacteriota</taxon>
        <taxon>Terriglobia</taxon>
        <taxon>Bryobacterales</taxon>
        <taxon>Bryobacteraceae</taxon>
        <taxon>Paludibaculum</taxon>
    </lineage>
</organism>
<feature type="transmembrane region" description="Helical" evidence="6">
    <location>
        <begin position="238"/>
        <end position="260"/>
    </location>
</feature>
<dbReference type="InterPro" id="IPR050375">
    <property type="entry name" value="MFS_TsgA-like"/>
</dbReference>
<dbReference type="PANTHER" id="PTHR43702">
    <property type="entry name" value="L-FUCOSE-PROTON SYMPORTER"/>
    <property type="match status" value="1"/>
</dbReference>
<feature type="chain" id="PRO_5033056785" evidence="7">
    <location>
        <begin position="21"/>
        <end position="382"/>
    </location>
</feature>
<dbReference type="Gene3D" id="1.20.1250.20">
    <property type="entry name" value="MFS general substrate transporter like domains"/>
    <property type="match status" value="2"/>
</dbReference>
<evidence type="ECO:0000313" key="10">
    <source>
        <dbReference type="Proteomes" id="UP000593892"/>
    </source>
</evidence>
<dbReference type="PROSITE" id="PS50850">
    <property type="entry name" value="MFS"/>
    <property type="match status" value="1"/>
</dbReference>
<evidence type="ECO:0000256" key="2">
    <source>
        <dbReference type="ARBA" id="ARBA00022475"/>
    </source>
</evidence>
<dbReference type="InterPro" id="IPR036259">
    <property type="entry name" value="MFS_trans_sf"/>
</dbReference>
<comment type="subcellular location">
    <subcellularLocation>
        <location evidence="1">Cell inner membrane</location>
        <topology evidence="1">Multi-pass membrane protein</topology>
    </subcellularLocation>
</comment>
<proteinExistence type="predicted"/>
<feature type="domain" description="Major facilitator superfamily (MFS) profile" evidence="8">
    <location>
        <begin position="1"/>
        <end position="381"/>
    </location>
</feature>
<evidence type="ECO:0000256" key="1">
    <source>
        <dbReference type="ARBA" id="ARBA00004429"/>
    </source>
</evidence>
<dbReference type="EMBL" id="CP063849">
    <property type="protein sequence ID" value="QOY91341.1"/>
    <property type="molecule type" value="Genomic_DNA"/>
</dbReference>
<feature type="transmembrane region" description="Helical" evidence="6">
    <location>
        <begin position="38"/>
        <end position="61"/>
    </location>
</feature>
<feature type="signal peptide" evidence="7">
    <location>
        <begin position="1"/>
        <end position="20"/>
    </location>
</feature>
<evidence type="ECO:0000259" key="8">
    <source>
        <dbReference type="PROSITE" id="PS50850"/>
    </source>
</evidence>
<protein>
    <submittedName>
        <fullName evidence="9">MFS transporter</fullName>
    </submittedName>
</protein>
<keyword evidence="7" id="KW-0732">Signal</keyword>
<dbReference type="GO" id="GO:0022857">
    <property type="term" value="F:transmembrane transporter activity"/>
    <property type="evidence" value="ECO:0007669"/>
    <property type="project" value="InterPro"/>
</dbReference>
<evidence type="ECO:0000256" key="4">
    <source>
        <dbReference type="ARBA" id="ARBA00022989"/>
    </source>
</evidence>
<feature type="transmembrane region" description="Helical" evidence="6">
    <location>
        <begin position="160"/>
        <end position="179"/>
    </location>
</feature>
<feature type="transmembrane region" description="Helical" evidence="6">
    <location>
        <begin position="295"/>
        <end position="318"/>
    </location>
</feature>
<dbReference type="InterPro" id="IPR011701">
    <property type="entry name" value="MFS"/>
</dbReference>
<gene>
    <name evidence="9" type="ORF">IRI77_15745</name>
</gene>
<keyword evidence="10" id="KW-1185">Reference proteome</keyword>
<dbReference type="InterPro" id="IPR020846">
    <property type="entry name" value="MFS_dom"/>
</dbReference>
<keyword evidence="5 6" id="KW-0472">Membrane</keyword>
<feature type="transmembrane region" description="Helical" evidence="6">
    <location>
        <begin position="134"/>
        <end position="154"/>
    </location>
</feature>
<feature type="transmembrane region" description="Helical" evidence="6">
    <location>
        <begin position="191"/>
        <end position="218"/>
    </location>
</feature>
<feature type="transmembrane region" description="Helical" evidence="6">
    <location>
        <begin position="68"/>
        <end position="88"/>
    </location>
</feature>
<keyword evidence="2" id="KW-1003">Cell membrane</keyword>
<feature type="transmembrane region" description="Helical" evidence="6">
    <location>
        <begin position="356"/>
        <end position="377"/>
    </location>
</feature>
<dbReference type="SUPFAM" id="SSF103473">
    <property type="entry name" value="MFS general substrate transporter"/>
    <property type="match status" value="1"/>
</dbReference>
<feature type="transmembrane region" description="Helical" evidence="6">
    <location>
        <begin position="330"/>
        <end position="350"/>
    </location>
</feature>
<keyword evidence="4 6" id="KW-1133">Transmembrane helix</keyword>